<keyword evidence="4 6" id="KW-0862">Zinc</keyword>
<dbReference type="GO" id="GO:0000981">
    <property type="term" value="F:DNA-binding transcription factor activity, RNA polymerase II-specific"/>
    <property type="evidence" value="ECO:0007669"/>
    <property type="project" value="TreeGrafter"/>
</dbReference>
<evidence type="ECO:0000256" key="4">
    <source>
        <dbReference type="ARBA" id="ARBA00022833"/>
    </source>
</evidence>
<dbReference type="GO" id="GO:0005634">
    <property type="term" value="C:nucleus"/>
    <property type="evidence" value="ECO:0007669"/>
    <property type="project" value="InterPro"/>
</dbReference>
<feature type="binding site" evidence="6">
    <location>
        <position position="12"/>
    </location>
    <ligand>
        <name>Zn(2+)</name>
        <dbReference type="ChEBI" id="CHEBI:29105"/>
    </ligand>
</feature>
<dbReference type="Proteomes" id="UP001153954">
    <property type="component" value="Unassembled WGS sequence"/>
</dbReference>
<evidence type="ECO:0000259" key="7">
    <source>
        <dbReference type="PROSITE" id="PS50157"/>
    </source>
</evidence>
<evidence type="ECO:0000256" key="3">
    <source>
        <dbReference type="ARBA" id="ARBA00022771"/>
    </source>
</evidence>
<dbReference type="SMART" id="SM00355">
    <property type="entry name" value="ZnF_C2H2"/>
    <property type="match status" value="6"/>
</dbReference>
<dbReference type="PROSITE" id="PS00028">
    <property type="entry name" value="ZINC_FINGER_C2H2_1"/>
    <property type="match status" value="4"/>
</dbReference>
<dbReference type="PANTHER" id="PTHR24379:SF127">
    <property type="entry name" value="BLOODY FINGERS-RELATED"/>
    <property type="match status" value="1"/>
</dbReference>
<name>A0AAU9UKE7_EUPED</name>
<dbReference type="InterPro" id="IPR012934">
    <property type="entry name" value="Znf_AD"/>
</dbReference>
<dbReference type="FunFam" id="3.30.160.60:FF:000065">
    <property type="entry name" value="B-cell CLL/lymphoma 6, member B"/>
    <property type="match status" value="1"/>
</dbReference>
<evidence type="ECO:0000313" key="10">
    <source>
        <dbReference type="Proteomes" id="UP001153954"/>
    </source>
</evidence>
<organism evidence="9 10">
    <name type="scientific">Euphydryas editha</name>
    <name type="common">Edith's checkerspot</name>
    <dbReference type="NCBI Taxonomy" id="104508"/>
    <lineage>
        <taxon>Eukaryota</taxon>
        <taxon>Metazoa</taxon>
        <taxon>Ecdysozoa</taxon>
        <taxon>Arthropoda</taxon>
        <taxon>Hexapoda</taxon>
        <taxon>Insecta</taxon>
        <taxon>Pterygota</taxon>
        <taxon>Neoptera</taxon>
        <taxon>Endopterygota</taxon>
        <taxon>Lepidoptera</taxon>
        <taxon>Glossata</taxon>
        <taxon>Ditrysia</taxon>
        <taxon>Papilionoidea</taxon>
        <taxon>Nymphalidae</taxon>
        <taxon>Nymphalinae</taxon>
        <taxon>Euphydryas</taxon>
    </lineage>
</organism>
<feature type="binding site" evidence="6">
    <location>
        <position position="62"/>
    </location>
    <ligand>
        <name>Zn(2+)</name>
        <dbReference type="ChEBI" id="CHEBI:29105"/>
    </ligand>
</feature>
<keyword evidence="1 6" id="KW-0479">Metal-binding</keyword>
<feature type="domain" description="C2H2-type" evidence="7">
    <location>
        <begin position="230"/>
        <end position="257"/>
    </location>
</feature>
<reference evidence="9" key="1">
    <citation type="submission" date="2022-03" db="EMBL/GenBank/DDBJ databases">
        <authorList>
            <person name="Tunstrom K."/>
        </authorList>
    </citation>
    <scope>NUCLEOTIDE SEQUENCE</scope>
</reference>
<dbReference type="PROSITE" id="PS50157">
    <property type="entry name" value="ZINC_FINGER_C2H2_2"/>
    <property type="match status" value="6"/>
</dbReference>
<dbReference type="Gene3D" id="3.30.160.60">
    <property type="entry name" value="Classic Zinc Finger"/>
    <property type="match status" value="4"/>
</dbReference>
<evidence type="ECO:0000256" key="5">
    <source>
        <dbReference type="PROSITE-ProRule" id="PRU00042"/>
    </source>
</evidence>
<feature type="domain" description="C2H2-type" evidence="7">
    <location>
        <begin position="341"/>
        <end position="364"/>
    </location>
</feature>
<feature type="domain" description="C2H2-type" evidence="7">
    <location>
        <begin position="257"/>
        <end position="284"/>
    </location>
</feature>
<evidence type="ECO:0000259" key="8">
    <source>
        <dbReference type="PROSITE" id="PS51915"/>
    </source>
</evidence>
<accession>A0AAU9UKE7</accession>
<dbReference type="SUPFAM" id="SSF57716">
    <property type="entry name" value="Glucocorticoid receptor-like (DNA-binding domain)"/>
    <property type="match status" value="1"/>
</dbReference>
<keyword evidence="2" id="KW-0677">Repeat</keyword>
<dbReference type="InterPro" id="IPR036236">
    <property type="entry name" value="Znf_C2H2_sf"/>
</dbReference>
<sequence>MENYKETYKSICRICLNYGKSQSMVSLIDENARDGISCYGKAVQNFANISIEKHDKLPSVMCVKCLYLLKQAIRFKMICESSDKSLRKVVNIVGDDIERIKEKIVEYTMLKFYFPHEQLKTLHKTVETKRKKQILINSSKESDVLPEKINKEVDLVDHFDIQSDIEEETQTEDDLLNKMQRLIENNCFNSSIKITKHFKKKHLKFKKKLVKRQKILTIQKSREERKNIKLVCNICNKVLANQHTYEHHMQRHNGCRYICEHCGKGFPVRTELQIHQVSRHGTGPHFQCSQCPFKAPRKFDLIEHERLHSGERPYTCEKCGLTFRRRGIWRKHLIYHTEKKIQCPQCPRKFFQRSEMLAHANNIHDRVYVYLCNKCGATYAKTATVRRHMTDRHGIPREMQGKIIRVNKGIHYQEQ</sequence>
<protein>
    <submittedName>
        <fullName evidence="9">Uncharacterized protein</fullName>
    </submittedName>
</protein>
<comment type="caution">
    <text evidence="9">The sequence shown here is derived from an EMBL/GenBank/DDBJ whole genome shotgun (WGS) entry which is preliminary data.</text>
</comment>
<feature type="binding site" evidence="6">
    <location>
        <position position="65"/>
    </location>
    <ligand>
        <name>Zn(2+)</name>
        <dbReference type="ChEBI" id="CHEBI:29105"/>
    </ligand>
</feature>
<feature type="domain" description="C2H2-type" evidence="7">
    <location>
        <begin position="314"/>
        <end position="341"/>
    </location>
</feature>
<evidence type="ECO:0000256" key="6">
    <source>
        <dbReference type="PROSITE-ProRule" id="PRU01263"/>
    </source>
</evidence>
<feature type="domain" description="C2H2-type" evidence="7">
    <location>
        <begin position="370"/>
        <end position="398"/>
    </location>
</feature>
<dbReference type="PROSITE" id="PS51915">
    <property type="entry name" value="ZAD"/>
    <property type="match status" value="1"/>
</dbReference>
<dbReference type="EMBL" id="CAKOGL010000019">
    <property type="protein sequence ID" value="CAH2098463.1"/>
    <property type="molecule type" value="Genomic_DNA"/>
</dbReference>
<feature type="domain" description="ZAD" evidence="8">
    <location>
        <begin position="10"/>
        <end position="89"/>
    </location>
</feature>
<dbReference type="InterPro" id="IPR013087">
    <property type="entry name" value="Znf_C2H2_type"/>
</dbReference>
<proteinExistence type="predicted"/>
<keyword evidence="10" id="KW-1185">Reference proteome</keyword>
<dbReference type="GO" id="GO:0008270">
    <property type="term" value="F:zinc ion binding"/>
    <property type="evidence" value="ECO:0007669"/>
    <property type="project" value="UniProtKB-UniRule"/>
</dbReference>
<gene>
    <name evidence="9" type="ORF">EEDITHA_LOCUS13573</name>
</gene>
<feature type="binding site" evidence="6">
    <location>
        <position position="15"/>
    </location>
    <ligand>
        <name>Zn(2+)</name>
        <dbReference type="ChEBI" id="CHEBI:29105"/>
    </ligand>
</feature>
<evidence type="ECO:0000256" key="1">
    <source>
        <dbReference type="ARBA" id="ARBA00022723"/>
    </source>
</evidence>
<dbReference type="Gene3D" id="3.40.1800.20">
    <property type="match status" value="1"/>
</dbReference>
<dbReference type="Pfam" id="PF00096">
    <property type="entry name" value="zf-C2H2"/>
    <property type="match status" value="2"/>
</dbReference>
<feature type="domain" description="C2H2-type" evidence="7">
    <location>
        <begin position="286"/>
        <end position="313"/>
    </location>
</feature>
<dbReference type="PANTHER" id="PTHR24379">
    <property type="entry name" value="KRAB AND ZINC FINGER DOMAIN-CONTAINING"/>
    <property type="match status" value="1"/>
</dbReference>
<dbReference type="Pfam" id="PF07776">
    <property type="entry name" value="zf-AD"/>
    <property type="match status" value="1"/>
</dbReference>
<evidence type="ECO:0000256" key="2">
    <source>
        <dbReference type="ARBA" id="ARBA00022737"/>
    </source>
</evidence>
<dbReference type="AlphaFoldDB" id="A0AAU9UKE7"/>
<dbReference type="SMART" id="SM00868">
    <property type="entry name" value="zf-AD"/>
    <property type="match status" value="1"/>
</dbReference>
<dbReference type="SUPFAM" id="SSF57667">
    <property type="entry name" value="beta-beta-alpha zinc fingers"/>
    <property type="match status" value="3"/>
</dbReference>
<evidence type="ECO:0000313" key="9">
    <source>
        <dbReference type="EMBL" id="CAH2098463.1"/>
    </source>
</evidence>
<keyword evidence="3 5" id="KW-0863">Zinc-finger</keyword>
<dbReference type="GO" id="GO:0000977">
    <property type="term" value="F:RNA polymerase II transcription regulatory region sequence-specific DNA binding"/>
    <property type="evidence" value="ECO:0007669"/>
    <property type="project" value="TreeGrafter"/>
</dbReference>